<dbReference type="Proteomes" id="UP000020825">
    <property type="component" value="Unassembled WGS sequence"/>
</dbReference>
<sequence length="38" mass="4629">MQTTTLSTPVYNYVDSRFVAKRELYFDPGRSRTREMRR</sequence>
<dbReference type="EMBL" id="JAOG01000003">
    <property type="protein sequence ID" value="EUA54046.1"/>
    <property type="molecule type" value="Genomic_DNA"/>
</dbReference>
<protein>
    <submittedName>
        <fullName evidence="1">Uncharacterized protein</fullName>
    </submittedName>
</protein>
<organism evidence="1 2">
    <name type="scientific">Mycobacterium intracellulare 1956</name>
    <dbReference type="NCBI Taxonomy" id="1299331"/>
    <lineage>
        <taxon>Bacteria</taxon>
        <taxon>Bacillati</taxon>
        <taxon>Actinomycetota</taxon>
        <taxon>Actinomycetes</taxon>
        <taxon>Mycobacteriales</taxon>
        <taxon>Mycobacteriaceae</taxon>
        <taxon>Mycobacterium</taxon>
        <taxon>Mycobacterium avium complex (MAC)</taxon>
    </lineage>
</organism>
<reference evidence="1 2" key="1">
    <citation type="submission" date="2013-12" db="EMBL/GenBank/DDBJ databases">
        <authorList>
            <person name="Zelazny A."/>
            <person name="Olivier K."/>
            <person name="Holland S."/>
            <person name="Lenaerts A."/>
            <person name="Ordway D."/>
            <person name="DeGroote M.A."/>
            <person name="Parker T."/>
            <person name="Sizemore C."/>
            <person name="Tallon L.J."/>
            <person name="Sadzewicz L.K."/>
            <person name="Sengamalay N."/>
            <person name="Fraser C.M."/>
            <person name="Hine E."/>
            <person name="Shefchek K.A."/>
            <person name="Das S.P."/>
            <person name="Tettelin H."/>
        </authorList>
    </citation>
    <scope>NUCLEOTIDE SEQUENCE [LARGE SCALE GENOMIC DNA]</scope>
    <source>
        <strain evidence="1 2">1956</strain>
    </source>
</reference>
<gene>
    <name evidence="1" type="ORF">I550_5684</name>
</gene>
<accession>X8CDZ2</accession>
<comment type="caution">
    <text evidence="1">The sequence shown here is derived from an EMBL/GenBank/DDBJ whole genome shotgun (WGS) entry which is preliminary data.</text>
</comment>
<evidence type="ECO:0000313" key="1">
    <source>
        <dbReference type="EMBL" id="EUA54046.1"/>
    </source>
</evidence>
<dbReference type="PATRIC" id="fig|1299331.3.peg.5560"/>
<evidence type="ECO:0000313" key="2">
    <source>
        <dbReference type="Proteomes" id="UP000020825"/>
    </source>
</evidence>
<name>X8CDZ2_MYCIT</name>
<proteinExistence type="predicted"/>
<dbReference type="AlphaFoldDB" id="X8CDZ2"/>